<keyword evidence="2" id="KW-0479">Metal-binding</keyword>
<evidence type="ECO:0000256" key="5">
    <source>
        <dbReference type="ARBA" id="ARBA00022833"/>
    </source>
</evidence>
<dbReference type="PANTHER" id="PTHR15065:SF4">
    <property type="entry name" value="LD18634P"/>
    <property type="match status" value="1"/>
</dbReference>
<dbReference type="Gene3D" id="3.30.160.60">
    <property type="entry name" value="Classic Zinc Finger"/>
    <property type="match status" value="1"/>
</dbReference>
<dbReference type="GO" id="GO:0008270">
    <property type="term" value="F:zinc ion binding"/>
    <property type="evidence" value="ECO:0007669"/>
    <property type="project" value="UniProtKB-KW"/>
</dbReference>
<evidence type="ECO:0000256" key="6">
    <source>
        <dbReference type="ARBA" id="ARBA00023015"/>
    </source>
</evidence>
<comment type="caution">
    <text evidence="11">The sequence shown here is derived from an EMBL/GenBank/DDBJ whole genome shotgun (WGS) entry which is preliminary data.</text>
</comment>
<evidence type="ECO:0000256" key="1">
    <source>
        <dbReference type="ARBA" id="ARBA00004123"/>
    </source>
</evidence>
<dbReference type="GO" id="GO:0000978">
    <property type="term" value="F:RNA polymerase II cis-regulatory region sequence-specific DNA binding"/>
    <property type="evidence" value="ECO:0007669"/>
    <property type="project" value="TreeGrafter"/>
</dbReference>
<organism evidence="11 12">
    <name type="scientific">Paragonimus heterotremus</name>
    <dbReference type="NCBI Taxonomy" id="100268"/>
    <lineage>
        <taxon>Eukaryota</taxon>
        <taxon>Metazoa</taxon>
        <taxon>Spiralia</taxon>
        <taxon>Lophotrochozoa</taxon>
        <taxon>Platyhelminthes</taxon>
        <taxon>Trematoda</taxon>
        <taxon>Digenea</taxon>
        <taxon>Plagiorchiida</taxon>
        <taxon>Troglotremata</taxon>
        <taxon>Troglotrematidae</taxon>
        <taxon>Paragonimus</taxon>
    </lineage>
</organism>
<dbReference type="PROSITE" id="PS00028">
    <property type="entry name" value="ZINC_FINGER_C2H2_1"/>
    <property type="match status" value="1"/>
</dbReference>
<dbReference type="InterPro" id="IPR013087">
    <property type="entry name" value="Znf_C2H2_type"/>
</dbReference>
<keyword evidence="12" id="KW-1185">Reference proteome</keyword>
<reference evidence="11" key="1">
    <citation type="submission" date="2019-05" db="EMBL/GenBank/DDBJ databases">
        <title>Annotation for the trematode Paragonimus heterotremus.</title>
        <authorList>
            <person name="Choi Y.-J."/>
        </authorList>
    </citation>
    <scope>NUCLEOTIDE SEQUENCE</scope>
    <source>
        <strain evidence="11">LC</strain>
    </source>
</reference>
<keyword evidence="4 9" id="KW-0863">Zinc-finger</keyword>
<evidence type="ECO:0000313" key="12">
    <source>
        <dbReference type="Proteomes" id="UP000748531"/>
    </source>
</evidence>
<gene>
    <name evidence="11" type="ORF">PHET_06689</name>
</gene>
<evidence type="ECO:0000259" key="10">
    <source>
        <dbReference type="PROSITE" id="PS50157"/>
    </source>
</evidence>
<evidence type="ECO:0000256" key="4">
    <source>
        <dbReference type="ARBA" id="ARBA00022771"/>
    </source>
</evidence>
<dbReference type="AlphaFoldDB" id="A0A8J4WSV3"/>
<evidence type="ECO:0000313" key="11">
    <source>
        <dbReference type="EMBL" id="KAF5395167.1"/>
    </source>
</evidence>
<evidence type="ECO:0000256" key="8">
    <source>
        <dbReference type="ARBA" id="ARBA00023242"/>
    </source>
</evidence>
<dbReference type="GO" id="GO:0017053">
    <property type="term" value="C:transcription repressor complex"/>
    <property type="evidence" value="ECO:0007669"/>
    <property type="project" value="TreeGrafter"/>
</dbReference>
<keyword evidence="3" id="KW-0677">Repeat</keyword>
<dbReference type="InterPro" id="IPR042972">
    <property type="entry name" value="INSM1/2"/>
</dbReference>
<evidence type="ECO:0000256" key="9">
    <source>
        <dbReference type="PROSITE-ProRule" id="PRU00042"/>
    </source>
</evidence>
<feature type="domain" description="C2H2-type" evidence="10">
    <location>
        <begin position="281"/>
        <end position="308"/>
    </location>
</feature>
<dbReference type="InterPro" id="IPR036236">
    <property type="entry name" value="Znf_C2H2_sf"/>
</dbReference>
<evidence type="ECO:0000256" key="3">
    <source>
        <dbReference type="ARBA" id="ARBA00022737"/>
    </source>
</evidence>
<proteinExistence type="predicted"/>
<dbReference type="GO" id="GO:0001227">
    <property type="term" value="F:DNA-binding transcription repressor activity, RNA polymerase II-specific"/>
    <property type="evidence" value="ECO:0007669"/>
    <property type="project" value="TreeGrafter"/>
</dbReference>
<comment type="subcellular location">
    <subcellularLocation>
        <location evidence="1">Nucleus</location>
    </subcellularLocation>
</comment>
<dbReference type="Proteomes" id="UP000748531">
    <property type="component" value="Unassembled WGS sequence"/>
</dbReference>
<evidence type="ECO:0000256" key="2">
    <source>
        <dbReference type="ARBA" id="ARBA00022723"/>
    </source>
</evidence>
<dbReference type="GO" id="GO:0030182">
    <property type="term" value="P:neuron differentiation"/>
    <property type="evidence" value="ECO:0007669"/>
    <property type="project" value="TreeGrafter"/>
</dbReference>
<sequence length="498" mass="56147">MDPIKSSVDLSSIYGFLFTRPNESVEDARLRIQTIMSVHKPQSFNRLSPSSPRKMDGVVCDRQLSQHPDQARFLHYGVLHDLFSKYQYMLKRFPHTKFFWPDGRLRLSTMNTAYFHHLSTELASSYRKNSQSHQDCSNLENAHLAWTGGRTSSSAGHIQTNPTKFALTYNDNMNAYGKCTNRNKSGTKFEESFRRKRQRKGTHSALSSITKVKSMAGASMSSHRSGTILHLISPPNARVRARLAKIPNLLGPYNCRLCGEEFGDAFKLAGHRCPCIAHTDYRCPECEKVFNCPANLASHRRWHKPKSIEPDVMLSASASQLNSLPRKSRQYQLSKTSVTQAPDQLTKYHDIGPGLMEDSSYISFGNPNPQQIKRAFGVTVDGVNAMVKGVCQPCRSATANETSKRTKTGMHSFSVEAILGGVYKDPVEVKIQNQQPEFKSNRSNINNFALSESTPSDTKICALCGFRSDTQECFEQHMSEHVLEQVYMFVRKHSTGRM</sequence>
<keyword evidence="8" id="KW-0539">Nucleus</keyword>
<accession>A0A8J4WSV3</accession>
<feature type="domain" description="C2H2-type" evidence="10">
    <location>
        <begin position="253"/>
        <end position="283"/>
    </location>
</feature>
<keyword evidence="7" id="KW-0804">Transcription</keyword>
<dbReference type="FunFam" id="3.30.160.60:FF:001896">
    <property type="entry name" value="insulinoma-associated protein 1b"/>
    <property type="match status" value="1"/>
</dbReference>
<protein>
    <recommendedName>
        <fullName evidence="10">C2H2-type domain-containing protein</fullName>
    </recommendedName>
</protein>
<dbReference type="PANTHER" id="PTHR15065">
    <property type="entry name" value="INSULINOMA-ASSOCIATED 1"/>
    <property type="match status" value="1"/>
</dbReference>
<dbReference type="SMART" id="SM00355">
    <property type="entry name" value="ZnF_C2H2"/>
    <property type="match status" value="3"/>
</dbReference>
<evidence type="ECO:0000256" key="7">
    <source>
        <dbReference type="ARBA" id="ARBA00023163"/>
    </source>
</evidence>
<dbReference type="PROSITE" id="PS50157">
    <property type="entry name" value="ZINC_FINGER_C2H2_2"/>
    <property type="match status" value="2"/>
</dbReference>
<dbReference type="GO" id="GO:0010564">
    <property type="term" value="P:regulation of cell cycle process"/>
    <property type="evidence" value="ECO:0007669"/>
    <property type="project" value="TreeGrafter"/>
</dbReference>
<dbReference type="SUPFAM" id="SSF57667">
    <property type="entry name" value="beta-beta-alpha zinc fingers"/>
    <property type="match status" value="1"/>
</dbReference>
<dbReference type="GO" id="GO:0005634">
    <property type="term" value="C:nucleus"/>
    <property type="evidence" value="ECO:0007669"/>
    <property type="project" value="UniProtKB-SubCell"/>
</dbReference>
<keyword evidence="6" id="KW-0805">Transcription regulation</keyword>
<name>A0A8J4WSV3_9TREM</name>
<dbReference type="OrthoDB" id="8953942at2759"/>
<dbReference type="Pfam" id="PF00096">
    <property type="entry name" value="zf-C2H2"/>
    <property type="match status" value="1"/>
</dbReference>
<keyword evidence="5" id="KW-0862">Zinc</keyword>
<dbReference type="EMBL" id="LUCH01017250">
    <property type="protein sequence ID" value="KAF5395167.1"/>
    <property type="molecule type" value="Genomic_DNA"/>
</dbReference>